<comment type="similarity">
    <text evidence="2 9">Belongs to the GSP I family.</text>
</comment>
<dbReference type="PANTHER" id="PTHR38779:SF2">
    <property type="entry name" value="TYPE II SECRETION SYSTEM PROTEIN I-RELATED"/>
    <property type="match status" value="1"/>
</dbReference>
<protein>
    <recommendedName>
        <fullName evidence="9">Type II secretion system protein I</fullName>
        <shortName evidence="9">T2SS minor pseudopilin I</shortName>
    </recommendedName>
</protein>
<keyword evidence="8" id="KW-0472">Membrane</keyword>
<evidence type="ECO:0000256" key="6">
    <source>
        <dbReference type="ARBA" id="ARBA00022692"/>
    </source>
</evidence>
<evidence type="ECO:0000256" key="8">
    <source>
        <dbReference type="ARBA" id="ARBA00023136"/>
    </source>
</evidence>
<keyword evidence="4 9" id="KW-0488">Methylation</keyword>
<evidence type="ECO:0000259" key="10">
    <source>
        <dbReference type="Pfam" id="PF02501"/>
    </source>
</evidence>
<evidence type="ECO:0000256" key="3">
    <source>
        <dbReference type="ARBA" id="ARBA00022475"/>
    </source>
</evidence>
<dbReference type="InterPro" id="IPR045584">
    <property type="entry name" value="Pilin-like"/>
</dbReference>
<evidence type="ECO:0000256" key="9">
    <source>
        <dbReference type="RuleBase" id="RU368030"/>
    </source>
</evidence>
<sequence>MSRVRGGNAGFTLLETLVALAILAIALSAAFRAMGVAAQSSGELRERLVGDWIAENRLAELRATQAWPAPGSSEGTVDQAGRSYRWREEVKNTANPLFRRVDVSVYAPESDSHTIARLSGYVAKALQ</sequence>
<dbReference type="Pfam" id="PF07963">
    <property type="entry name" value="N_methyl"/>
    <property type="match status" value="1"/>
</dbReference>
<dbReference type="InterPro" id="IPR003413">
    <property type="entry name" value="T2SS_GspI_C"/>
</dbReference>
<evidence type="ECO:0000256" key="4">
    <source>
        <dbReference type="ARBA" id="ARBA00022481"/>
    </source>
</evidence>
<comment type="function">
    <text evidence="9">Component of the type II secretion system required for the energy-dependent secretion of extracellular factors such as proteases and toxins from the periplasm.</text>
</comment>
<dbReference type="PROSITE" id="PS00409">
    <property type="entry name" value="PROKAR_NTER_METHYL"/>
    <property type="match status" value="1"/>
</dbReference>
<dbReference type="AlphaFoldDB" id="A0A848G8A3"/>
<dbReference type="InterPro" id="IPR012902">
    <property type="entry name" value="N_methyl_site"/>
</dbReference>
<gene>
    <name evidence="11" type="primary">gspI</name>
    <name evidence="11" type="ORF">HHL15_17425</name>
</gene>
<dbReference type="Proteomes" id="UP000580043">
    <property type="component" value="Unassembled WGS sequence"/>
</dbReference>
<comment type="subunit">
    <text evidence="9">Type II secretion is composed of four main components: the outer membrane complex, the inner membrane complex, the cytoplasmic secretion ATPase and the periplasm-spanning pseudopilus.</text>
</comment>
<proteinExistence type="inferred from homology"/>
<dbReference type="InterPro" id="IPR010052">
    <property type="entry name" value="T2SS_protein-GspI"/>
</dbReference>
<keyword evidence="5 9" id="KW-0997">Cell inner membrane</keyword>
<dbReference type="SUPFAM" id="SSF54523">
    <property type="entry name" value="Pili subunits"/>
    <property type="match status" value="1"/>
</dbReference>
<accession>A0A848G8A3</accession>
<organism evidence="11 12">
    <name type="scientific">Zoogloea dura</name>
    <dbReference type="NCBI Taxonomy" id="2728840"/>
    <lineage>
        <taxon>Bacteria</taxon>
        <taxon>Pseudomonadati</taxon>
        <taxon>Pseudomonadota</taxon>
        <taxon>Betaproteobacteria</taxon>
        <taxon>Rhodocyclales</taxon>
        <taxon>Zoogloeaceae</taxon>
        <taxon>Zoogloea</taxon>
    </lineage>
</organism>
<dbReference type="NCBIfam" id="TIGR01707">
    <property type="entry name" value="gspI"/>
    <property type="match status" value="1"/>
</dbReference>
<dbReference type="NCBIfam" id="TIGR02532">
    <property type="entry name" value="IV_pilin_GFxxxE"/>
    <property type="match status" value="1"/>
</dbReference>
<evidence type="ECO:0000256" key="2">
    <source>
        <dbReference type="ARBA" id="ARBA00008358"/>
    </source>
</evidence>
<evidence type="ECO:0000313" key="11">
    <source>
        <dbReference type="EMBL" id="NML27540.1"/>
    </source>
</evidence>
<comment type="subcellular location">
    <subcellularLocation>
        <location evidence="1 9">Cell inner membrane</location>
        <topology evidence="1 9">Single-pass membrane protein</topology>
    </subcellularLocation>
</comment>
<comment type="PTM">
    <text evidence="9">Cleaved by prepilin peptidase.</text>
</comment>
<comment type="caution">
    <text evidence="11">The sequence shown here is derived from an EMBL/GenBank/DDBJ whole genome shotgun (WGS) entry which is preliminary data.</text>
</comment>
<keyword evidence="3" id="KW-1003">Cell membrane</keyword>
<dbReference type="EMBL" id="JABBGA010000016">
    <property type="protein sequence ID" value="NML27540.1"/>
    <property type="molecule type" value="Genomic_DNA"/>
</dbReference>
<keyword evidence="6" id="KW-0812">Transmembrane</keyword>
<keyword evidence="7" id="KW-1133">Transmembrane helix</keyword>
<evidence type="ECO:0000256" key="7">
    <source>
        <dbReference type="ARBA" id="ARBA00022989"/>
    </source>
</evidence>
<reference evidence="11 12" key="1">
    <citation type="submission" date="2020-04" db="EMBL/GenBank/DDBJ databases">
        <title>Zoogloea sp. G-4-1-14 isolated from soil.</title>
        <authorList>
            <person name="Dahal R.H."/>
        </authorList>
    </citation>
    <scope>NUCLEOTIDE SEQUENCE [LARGE SCALE GENOMIC DNA]</scope>
    <source>
        <strain evidence="11 12">G-4-1-14</strain>
    </source>
</reference>
<dbReference type="Gene3D" id="3.30.1300.30">
    <property type="entry name" value="GSPII I/J protein-like"/>
    <property type="match status" value="1"/>
</dbReference>
<evidence type="ECO:0000313" key="12">
    <source>
        <dbReference type="Proteomes" id="UP000580043"/>
    </source>
</evidence>
<dbReference type="GO" id="GO:0015628">
    <property type="term" value="P:protein secretion by the type II secretion system"/>
    <property type="evidence" value="ECO:0007669"/>
    <property type="project" value="UniProtKB-UniRule"/>
</dbReference>
<feature type="domain" description="Type II secretion system protein GspI C-terminal" evidence="10">
    <location>
        <begin position="44"/>
        <end position="122"/>
    </location>
</feature>
<keyword evidence="12" id="KW-1185">Reference proteome</keyword>
<dbReference type="GO" id="GO:0005886">
    <property type="term" value="C:plasma membrane"/>
    <property type="evidence" value="ECO:0007669"/>
    <property type="project" value="UniProtKB-SubCell"/>
</dbReference>
<evidence type="ECO:0000256" key="5">
    <source>
        <dbReference type="ARBA" id="ARBA00022519"/>
    </source>
</evidence>
<dbReference type="RefSeq" id="WP_169147079.1">
    <property type="nucleotide sequence ID" value="NZ_JABBGA010000016.1"/>
</dbReference>
<dbReference type="Pfam" id="PF02501">
    <property type="entry name" value="T2SSI"/>
    <property type="match status" value="1"/>
</dbReference>
<dbReference type="PANTHER" id="PTHR38779">
    <property type="entry name" value="TYPE II SECRETION SYSTEM PROTEIN I-RELATED"/>
    <property type="match status" value="1"/>
</dbReference>
<evidence type="ECO:0000256" key="1">
    <source>
        <dbReference type="ARBA" id="ARBA00004377"/>
    </source>
</evidence>
<dbReference type="GO" id="GO:0015627">
    <property type="term" value="C:type II protein secretion system complex"/>
    <property type="evidence" value="ECO:0007669"/>
    <property type="project" value="UniProtKB-UniRule"/>
</dbReference>
<name>A0A848G8A3_9RHOO</name>